<dbReference type="RefSeq" id="WP_169296152.1">
    <property type="nucleotide sequence ID" value="NZ_JABBNI010000006.1"/>
</dbReference>
<gene>
    <name evidence="1" type="ORF">HBE96_02280</name>
</gene>
<evidence type="ECO:0000313" key="2">
    <source>
        <dbReference type="Proteomes" id="UP000537131"/>
    </source>
</evidence>
<dbReference type="InterPro" id="IPR014794">
    <property type="entry name" value="DUF1779"/>
</dbReference>
<keyword evidence="2" id="KW-1185">Reference proteome</keyword>
<protein>
    <recommendedName>
        <fullName evidence="3">TATA-box binding protein</fullName>
    </recommendedName>
</protein>
<dbReference type="AlphaFoldDB" id="A0A7Y0EDK3"/>
<dbReference type="EMBL" id="JABBNI010000006">
    <property type="protein sequence ID" value="NMM61539.1"/>
    <property type="molecule type" value="Genomic_DNA"/>
</dbReference>
<reference evidence="1 2" key="2">
    <citation type="submission" date="2020-06" db="EMBL/GenBank/DDBJ databases">
        <title>Complete Genome Sequence of Clostridium muelleri sp. nov. P21T, an Acid-Alcohol Producing Acetogen Isolated from Old Hay.</title>
        <authorList>
            <person name="Duncan K.E."/>
            <person name="Tanner R.S."/>
        </authorList>
    </citation>
    <scope>NUCLEOTIDE SEQUENCE [LARGE SCALE GENOMIC DNA]</scope>
    <source>
        <strain evidence="1 2">P21</strain>
    </source>
</reference>
<dbReference type="Proteomes" id="UP000537131">
    <property type="component" value="Unassembled WGS sequence"/>
</dbReference>
<proteinExistence type="predicted"/>
<evidence type="ECO:0008006" key="3">
    <source>
        <dbReference type="Google" id="ProtNLM"/>
    </source>
</evidence>
<accession>A0A7Y0EDK3</accession>
<dbReference type="Gene3D" id="3.30.360.40">
    <property type="entry name" value="YwmB-like"/>
    <property type="match status" value="1"/>
</dbReference>
<name>A0A7Y0EDK3_9CLOT</name>
<organism evidence="1 2">
    <name type="scientific">Clostridium muellerianum</name>
    <dbReference type="NCBI Taxonomy" id="2716538"/>
    <lineage>
        <taxon>Bacteria</taxon>
        <taxon>Bacillati</taxon>
        <taxon>Bacillota</taxon>
        <taxon>Clostridia</taxon>
        <taxon>Eubacteriales</taxon>
        <taxon>Clostridiaceae</taxon>
        <taxon>Clostridium</taxon>
    </lineage>
</organism>
<comment type="caution">
    <text evidence="1">The sequence shown here is derived from an EMBL/GenBank/DDBJ whole genome shotgun (WGS) entry which is preliminary data.</text>
</comment>
<dbReference type="InterPro" id="IPR036209">
    <property type="entry name" value="YwmB-like_sf"/>
</dbReference>
<dbReference type="SUPFAM" id="SSF143842">
    <property type="entry name" value="YwmB-like"/>
    <property type="match status" value="1"/>
</dbReference>
<sequence>MKKKKVMILIVFLIIGVIFLFSDFSLASNNSDLFNDILKETNSRTVECGITASFITDENGEKVCNDILKKMGYFDTRYKSMLKNEKIYCIEFGKNNVNGYIETMKYENHNIITINLLEKSNSNLLSNMKSDVQKCIGGKNITIKYFQYLKAQVCNNNIDAINKEVLKILRNHGASNINTVALKNGYSTTAYTGIYNAIQINGKLMDFNYAVCKYQSGNYIILGTPEILTTY</sequence>
<reference evidence="1 2" key="1">
    <citation type="submission" date="2020-04" db="EMBL/GenBank/DDBJ databases">
        <authorList>
            <person name="Doyle D.A."/>
        </authorList>
    </citation>
    <scope>NUCLEOTIDE SEQUENCE [LARGE SCALE GENOMIC DNA]</scope>
    <source>
        <strain evidence="1 2">P21</strain>
    </source>
</reference>
<evidence type="ECO:0000313" key="1">
    <source>
        <dbReference type="EMBL" id="NMM61539.1"/>
    </source>
</evidence>
<dbReference type="Pfam" id="PF08680">
    <property type="entry name" value="DUF1779"/>
    <property type="match status" value="1"/>
</dbReference>